<evidence type="ECO:0000313" key="2">
    <source>
        <dbReference type="Proteomes" id="UP000078046"/>
    </source>
</evidence>
<protein>
    <submittedName>
        <fullName evidence="1">Uncharacterized protein</fullName>
    </submittedName>
</protein>
<evidence type="ECO:0000313" key="1">
    <source>
        <dbReference type="EMBL" id="OAF68237.1"/>
    </source>
</evidence>
<accession>A0A177B1T7</accession>
<reference evidence="1 2" key="1">
    <citation type="submission" date="2016-04" db="EMBL/GenBank/DDBJ databases">
        <title>The genome of Intoshia linei affirms orthonectids as highly simplified spiralians.</title>
        <authorList>
            <person name="Mikhailov K.V."/>
            <person name="Slusarev G.S."/>
            <person name="Nikitin M.A."/>
            <person name="Logacheva M.D."/>
            <person name="Penin A."/>
            <person name="Aleoshin V."/>
            <person name="Panchin Y.V."/>
        </authorList>
    </citation>
    <scope>NUCLEOTIDE SEQUENCE [LARGE SCALE GENOMIC DNA]</scope>
    <source>
        <strain evidence="1">Intl2013</strain>
        <tissue evidence="1">Whole animal</tissue>
    </source>
</reference>
<name>A0A177B1T7_9BILA</name>
<sequence length="60" mass="7125">MSHVDYINNQRNDITFDVMDNAKIVNNILSEWESKLDIENCSLLKYYTNFKKVNQILLSQ</sequence>
<gene>
    <name evidence="1" type="ORF">A3Q56_03987</name>
</gene>
<keyword evidence="2" id="KW-1185">Reference proteome</keyword>
<dbReference type="AlphaFoldDB" id="A0A177B1T7"/>
<dbReference type="Proteomes" id="UP000078046">
    <property type="component" value="Unassembled WGS sequence"/>
</dbReference>
<organism evidence="1 2">
    <name type="scientific">Intoshia linei</name>
    <dbReference type="NCBI Taxonomy" id="1819745"/>
    <lineage>
        <taxon>Eukaryota</taxon>
        <taxon>Metazoa</taxon>
        <taxon>Spiralia</taxon>
        <taxon>Lophotrochozoa</taxon>
        <taxon>Mesozoa</taxon>
        <taxon>Orthonectida</taxon>
        <taxon>Rhopaluridae</taxon>
        <taxon>Intoshia</taxon>
    </lineage>
</organism>
<proteinExistence type="predicted"/>
<comment type="caution">
    <text evidence="1">The sequence shown here is derived from an EMBL/GenBank/DDBJ whole genome shotgun (WGS) entry which is preliminary data.</text>
</comment>
<dbReference type="EMBL" id="LWCA01000486">
    <property type="protein sequence ID" value="OAF68237.1"/>
    <property type="molecule type" value="Genomic_DNA"/>
</dbReference>